<evidence type="ECO:0000256" key="2">
    <source>
        <dbReference type="SAM" id="SignalP"/>
    </source>
</evidence>
<dbReference type="CDD" id="cd07012">
    <property type="entry name" value="PBP2_Bug_TTT"/>
    <property type="match status" value="1"/>
</dbReference>
<dbReference type="InterPro" id="IPR042100">
    <property type="entry name" value="Bug_dom1"/>
</dbReference>
<dbReference type="PIRSF" id="PIRSF017082">
    <property type="entry name" value="YflP"/>
    <property type="match status" value="1"/>
</dbReference>
<dbReference type="EMBL" id="CP041636">
    <property type="protein sequence ID" value="QDO96378.1"/>
    <property type="molecule type" value="Genomic_DNA"/>
</dbReference>
<accession>A0A516GXV5</accession>
<dbReference type="InterPro" id="IPR005064">
    <property type="entry name" value="BUG"/>
</dbReference>
<dbReference type="Gene3D" id="3.40.190.150">
    <property type="entry name" value="Bordetella uptake gene, domain 1"/>
    <property type="match status" value="1"/>
</dbReference>
<dbReference type="Proteomes" id="UP000317496">
    <property type="component" value="Chromosome"/>
</dbReference>
<feature type="chain" id="PRO_5021744769" evidence="2">
    <location>
        <begin position="28"/>
        <end position="327"/>
    </location>
</feature>
<dbReference type="AlphaFoldDB" id="A0A516GXV5"/>
<dbReference type="KEGG" id="fer:FNB15_03380"/>
<protein>
    <submittedName>
        <fullName evidence="3">Tripartite tricarboxylate transporter substrate binding protein</fullName>
    </submittedName>
</protein>
<dbReference type="SUPFAM" id="SSF53850">
    <property type="entry name" value="Periplasmic binding protein-like II"/>
    <property type="match status" value="1"/>
</dbReference>
<comment type="similarity">
    <text evidence="1">Belongs to the UPF0065 (bug) family.</text>
</comment>
<dbReference type="Pfam" id="PF03401">
    <property type="entry name" value="TctC"/>
    <property type="match status" value="1"/>
</dbReference>
<evidence type="ECO:0000313" key="3">
    <source>
        <dbReference type="EMBL" id="QDO96378.1"/>
    </source>
</evidence>
<dbReference type="PANTHER" id="PTHR42928:SF5">
    <property type="entry name" value="BLR1237 PROTEIN"/>
    <property type="match status" value="1"/>
</dbReference>
<proteinExistence type="inferred from homology"/>
<dbReference type="Gene3D" id="3.40.190.10">
    <property type="entry name" value="Periplasmic binding protein-like II"/>
    <property type="match status" value="1"/>
</dbReference>
<evidence type="ECO:0000256" key="1">
    <source>
        <dbReference type="ARBA" id="ARBA00006987"/>
    </source>
</evidence>
<feature type="signal peptide" evidence="2">
    <location>
        <begin position="1"/>
        <end position="27"/>
    </location>
</feature>
<evidence type="ECO:0000313" key="4">
    <source>
        <dbReference type="Proteomes" id="UP000317496"/>
    </source>
</evidence>
<name>A0A516GXV5_9PROT</name>
<gene>
    <name evidence="3" type="ORF">FNB15_03380</name>
</gene>
<keyword evidence="2" id="KW-0732">Signal</keyword>
<dbReference type="OrthoDB" id="7250553at2"/>
<organism evidence="3 4">
    <name type="scientific">Ferrovibrio terrae</name>
    <dbReference type="NCBI Taxonomy" id="2594003"/>
    <lineage>
        <taxon>Bacteria</taxon>
        <taxon>Pseudomonadati</taxon>
        <taxon>Pseudomonadota</taxon>
        <taxon>Alphaproteobacteria</taxon>
        <taxon>Rhodospirillales</taxon>
        <taxon>Rhodospirillaceae</taxon>
        <taxon>Ferrovibrio</taxon>
    </lineage>
</organism>
<keyword evidence="4" id="KW-1185">Reference proteome</keyword>
<reference evidence="3 4" key="1">
    <citation type="submission" date="2019-07" db="EMBL/GenBank/DDBJ databases">
        <title>Genome sequencing for Ferrovibrio sp. K5.</title>
        <authorList>
            <person name="Park S.-J."/>
        </authorList>
    </citation>
    <scope>NUCLEOTIDE SEQUENCE [LARGE SCALE GENOMIC DNA]</scope>
    <source>
        <strain evidence="3 4">K5</strain>
    </source>
</reference>
<sequence length="327" mass="33944">MLGSSRCVVFGLSLLSAVALLAGAAQSQDWPTKPIRVLSAGAPGGSSDIYVRLIEPHVREKLGQPMYLDNRPGAGGMLAAGIAAGSPPDGYNLFVSNSATNAIGVTLYKKPTFNPDKELPAVALMARMTNAVVVRSDRGINSFQELVAYIKSNPDKAFYGSAGSGTSSHLSGVLFGQKTGTEPTHVPYKGTAANMAGVLAGEVLFAIDNLPLYVPHVKSGAVKLLAVTQGTRSALAPDVPSVVELGIRELEGYSWFGLSTSTGTPPEIIKKLAGAVVAAVNSPEVSARIREIGAEPAPMGPEEYDAFIKSEIAKWAPVIKASGAVVD</sequence>
<dbReference type="PANTHER" id="PTHR42928">
    <property type="entry name" value="TRICARBOXYLATE-BINDING PROTEIN"/>
    <property type="match status" value="1"/>
</dbReference>